<name>A0A3M8ARN9_9BACL</name>
<evidence type="ECO:0000313" key="3">
    <source>
        <dbReference type="Proteomes" id="UP000276178"/>
    </source>
</evidence>
<protein>
    <submittedName>
        <fullName evidence="2">Uncharacterized protein</fullName>
    </submittedName>
</protein>
<comment type="caution">
    <text evidence="2">The sequence shown here is derived from an EMBL/GenBank/DDBJ whole genome shotgun (WGS) entry which is preliminary data.</text>
</comment>
<dbReference type="GeneID" id="82811978"/>
<reference evidence="1 4" key="2">
    <citation type="submission" date="2019-06" db="EMBL/GenBank/DDBJ databases">
        <title>Whole genome shotgun sequence of Brevibacillus agri NBRC 15538.</title>
        <authorList>
            <person name="Hosoyama A."/>
            <person name="Uohara A."/>
            <person name="Ohji S."/>
            <person name="Ichikawa N."/>
        </authorList>
    </citation>
    <scope>NUCLEOTIDE SEQUENCE [LARGE SCALE GENOMIC DNA]</scope>
    <source>
        <strain evidence="1 4">NBRC 15538</strain>
    </source>
</reference>
<organism evidence="2 3">
    <name type="scientific">Brevibacillus agri</name>
    <dbReference type="NCBI Taxonomy" id="51101"/>
    <lineage>
        <taxon>Bacteria</taxon>
        <taxon>Bacillati</taxon>
        <taxon>Bacillota</taxon>
        <taxon>Bacilli</taxon>
        <taxon>Bacillales</taxon>
        <taxon>Paenibacillaceae</taxon>
        <taxon>Brevibacillus</taxon>
    </lineage>
</organism>
<dbReference type="RefSeq" id="WP_025843778.1">
    <property type="nucleotide sequence ID" value="NZ_BJOD01000001.1"/>
</dbReference>
<sequence>MLHYTFAENEIEITEKSAAQDTTFTIAVKSEEMRTRLKQVRHFFEENKDYTDVLFYSRQDGTYEVIVRHDQKHAFLIHAFRCKCLTSLRWA</sequence>
<evidence type="ECO:0000313" key="1">
    <source>
        <dbReference type="EMBL" id="GED24023.1"/>
    </source>
</evidence>
<dbReference type="EMBL" id="RHHN01000048">
    <property type="protein sequence ID" value="RNB53327.1"/>
    <property type="molecule type" value="Genomic_DNA"/>
</dbReference>
<accession>A0A3M8ARN9</accession>
<dbReference type="OrthoDB" id="2941641at2"/>
<evidence type="ECO:0000313" key="4">
    <source>
        <dbReference type="Proteomes" id="UP000317180"/>
    </source>
</evidence>
<gene>
    <name evidence="1" type="ORF">BAG01nite_01250</name>
    <name evidence="2" type="ORF">EB820_17215</name>
</gene>
<evidence type="ECO:0000313" key="2">
    <source>
        <dbReference type="EMBL" id="RNB53327.1"/>
    </source>
</evidence>
<keyword evidence="4" id="KW-1185">Reference proteome</keyword>
<reference evidence="2 3" key="1">
    <citation type="submission" date="2018-10" db="EMBL/GenBank/DDBJ databases">
        <title>Phylogenomics of Brevibacillus.</title>
        <authorList>
            <person name="Dunlap C."/>
        </authorList>
    </citation>
    <scope>NUCLEOTIDE SEQUENCE [LARGE SCALE GENOMIC DNA]</scope>
    <source>
        <strain evidence="2 3">NRRL NRS 1219</strain>
    </source>
</reference>
<dbReference type="Proteomes" id="UP000276178">
    <property type="component" value="Unassembled WGS sequence"/>
</dbReference>
<dbReference type="Proteomes" id="UP000317180">
    <property type="component" value="Unassembled WGS sequence"/>
</dbReference>
<dbReference type="AlphaFoldDB" id="A0A3M8ARN9"/>
<proteinExistence type="predicted"/>
<dbReference type="EMBL" id="BJOD01000001">
    <property type="protein sequence ID" value="GED24023.1"/>
    <property type="molecule type" value="Genomic_DNA"/>
</dbReference>